<dbReference type="GO" id="GO:0010629">
    <property type="term" value="P:negative regulation of gene expression"/>
    <property type="evidence" value="ECO:0007669"/>
    <property type="project" value="UniProtKB-ARBA"/>
</dbReference>
<evidence type="ECO:0000256" key="2">
    <source>
        <dbReference type="ARBA" id="ARBA00006357"/>
    </source>
</evidence>
<proteinExistence type="inferred from homology"/>
<dbReference type="FunFam" id="3.30.420.10:FF:000031">
    <property type="entry name" value="RNA exonuclease 1"/>
    <property type="match status" value="1"/>
</dbReference>
<reference evidence="8 9" key="1">
    <citation type="submission" date="2022-04" db="EMBL/GenBank/DDBJ databases">
        <title>Chromosome-level reference genomes for two strains of Caenorhabditis briggsae: an improved platform for comparative genomics.</title>
        <authorList>
            <person name="Stevens L."/>
            <person name="Andersen E."/>
        </authorList>
    </citation>
    <scope>NUCLEOTIDE SEQUENCE [LARGE SCALE GENOMIC DNA]</scope>
    <source>
        <strain evidence="8">VX34</strain>
        <tissue evidence="8">Whole-organism</tissue>
    </source>
</reference>
<protein>
    <recommendedName>
        <fullName evidence="7">Exonuclease domain-containing protein</fullName>
    </recommendedName>
</protein>
<evidence type="ECO:0000259" key="7">
    <source>
        <dbReference type="SMART" id="SM00479"/>
    </source>
</evidence>
<dbReference type="InterPro" id="IPR013520">
    <property type="entry name" value="Ribonucl_H"/>
</dbReference>
<evidence type="ECO:0000256" key="1">
    <source>
        <dbReference type="ARBA" id="ARBA00004123"/>
    </source>
</evidence>
<dbReference type="GO" id="GO:0003676">
    <property type="term" value="F:nucleic acid binding"/>
    <property type="evidence" value="ECO:0007669"/>
    <property type="project" value="InterPro"/>
</dbReference>
<feature type="domain" description="Exonuclease" evidence="7">
    <location>
        <begin position="198"/>
        <end position="353"/>
    </location>
</feature>
<name>A0AAE9EC77_CAEBR</name>
<evidence type="ECO:0000256" key="6">
    <source>
        <dbReference type="ARBA" id="ARBA00023242"/>
    </source>
</evidence>
<keyword evidence="9" id="KW-1185">Reference proteome</keyword>
<dbReference type="InterPro" id="IPR034922">
    <property type="entry name" value="REX1-like_exo"/>
</dbReference>
<keyword evidence="6" id="KW-0539">Nucleus</keyword>
<dbReference type="AlphaFoldDB" id="A0AAE9EC77"/>
<keyword evidence="5" id="KW-0269">Exonuclease</keyword>
<accession>A0AAE9EC77</accession>
<keyword evidence="3" id="KW-0540">Nuclease</keyword>
<dbReference type="Proteomes" id="UP000829354">
    <property type="component" value="Chromosome II"/>
</dbReference>
<dbReference type="GO" id="GO:0005634">
    <property type="term" value="C:nucleus"/>
    <property type="evidence" value="ECO:0007669"/>
    <property type="project" value="UniProtKB-SubCell"/>
</dbReference>
<dbReference type="InterPro" id="IPR036397">
    <property type="entry name" value="RNaseH_sf"/>
</dbReference>
<gene>
    <name evidence="8" type="ORF">L5515_014713</name>
</gene>
<evidence type="ECO:0000256" key="4">
    <source>
        <dbReference type="ARBA" id="ARBA00022801"/>
    </source>
</evidence>
<dbReference type="InterPro" id="IPR047021">
    <property type="entry name" value="REXO1/3/4-like"/>
</dbReference>
<dbReference type="InterPro" id="IPR012337">
    <property type="entry name" value="RNaseH-like_sf"/>
</dbReference>
<evidence type="ECO:0000313" key="9">
    <source>
        <dbReference type="Proteomes" id="UP000829354"/>
    </source>
</evidence>
<dbReference type="PANTHER" id="PTHR12801:SF153">
    <property type="entry name" value="EXONUCLEASE DOMAIN-CONTAINING PROTEIN"/>
    <property type="match status" value="1"/>
</dbReference>
<comment type="similarity">
    <text evidence="2">Belongs to the REXO1/REXO3 family.</text>
</comment>
<organism evidence="8 9">
    <name type="scientific">Caenorhabditis briggsae</name>
    <dbReference type="NCBI Taxonomy" id="6238"/>
    <lineage>
        <taxon>Eukaryota</taxon>
        <taxon>Metazoa</taxon>
        <taxon>Ecdysozoa</taxon>
        <taxon>Nematoda</taxon>
        <taxon>Chromadorea</taxon>
        <taxon>Rhabditida</taxon>
        <taxon>Rhabditina</taxon>
        <taxon>Rhabditomorpha</taxon>
        <taxon>Rhabditoidea</taxon>
        <taxon>Rhabditidae</taxon>
        <taxon>Peloderinae</taxon>
        <taxon>Caenorhabditis</taxon>
    </lineage>
</organism>
<comment type="subcellular location">
    <subcellularLocation>
        <location evidence="1">Nucleus</location>
    </subcellularLocation>
</comment>
<dbReference type="SMART" id="SM00479">
    <property type="entry name" value="EXOIII"/>
    <property type="match status" value="1"/>
</dbReference>
<dbReference type="EMBL" id="CP092621">
    <property type="protein sequence ID" value="UMM18826.1"/>
    <property type="molecule type" value="Genomic_DNA"/>
</dbReference>
<keyword evidence="4" id="KW-0378">Hydrolase</keyword>
<dbReference type="Gene3D" id="3.30.420.10">
    <property type="entry name" value="Ribonuclease H-like superfamily/Ribonuclease H"/>
    <property type="match status" value="1"/>
</dbReference>
<evidence type="ECO:0000256" key="3">
    <source>
        <dbReference type="ARBA" id="ARBA00022722"/>
    </source>
</evidence>
<sequence>MNPEHLLQPVMRWVATINWVPFRNQAPPMRVAPIFQSAAHQAYQAQLPVYQNPMAYPGNCLFPLSNEDQMVYAAAVQEFETYQMFSRLVLSPENHKINGFVHINNQGQPDVSARRADWNSWAQPGDSIRKCVRCYKQFSEAEPDGECRFHRLGKDCCGNTAPCTTATAHVHNKTCMSEIGKFIKTPRSSGPFDGRSYKVFAIDTEMIYTEYGMEAARATVVDVHGSLVANFFIKPTGRILDLNTQYSGVTEGFLDIAVSLEEAHRILFHHINENTILVGHHLSNDLKVLKLIHTNVVDTAVLFESRGRYPSLKVLAKRHLHKDIHNEVGGHDSTEDASTCIELVCFQVSTNPPPPLFSSCPSFWISKDASASTSALLAEKTSLHRDPLYGHPLLSLLLLPNPDRSSTTHDTLNERMDRLAFMPSCRHVSGVRSELAMEVALGSFLTLSSSPVGYGWLRSQVDISQSMV</sequence>
<evidence type="ECO:0000256" key="5">
    <source>
        <dbReference type="ARBA" id="ARBA00022839"/>
    </source>
</evidence>
<evidence type="ECO:0000313" key="8">
    <source>
        <dbReference type="EMBL" id="UMM18826.1"/>
    </source>
</evidence>
<dbReference type="GO" id="GO:0004527">
    <property type="term" value="F:exonuclease activity"/>
    <property type="evidence" value="ECO:0007669"/>
    <property type="project" value="UniProtKB-KW"/>
</dbReference>
<dbReference type="SUPFAM" id="SSF53098">
    <property type="entry name" value="Ribonuclease H-like"/>
    <property type="match status" value="1"/>
</dbReference>
<dbReference type="PANTHER" id="PTHR12801">
    <property type="entry name" value="RNA EXONUCLEASE REXO1 / RECO3 FAMILY MEMBER-RELATED"/>
    <property type="match status" value="1"/>
</dbReference>
<dbReference type="CDD" id="cd06145">
    <property type="entry name" value="REX1_like"/>
    <property type="match status" value="1"/>
</dbReference>